<feature type="coiled-coil region" evidence="1">
    <location>
        <begin position="817"/>
        <end position="886"/>
    </location>
</feature>
<organism evidence="5">
    <name type="scientific">Rodentolepis nana</name>
    <name type="common">Dwarf tapeworm</name>
    <name type="synonym">Hymenolepis nana</name>
    <dbReference type="NCBI Taxonomy" id="102285"/>
    <lineage>
        <taxon>Eukaryota</taxon>
        <taxon>Metazoa</taxon>
        <taxon>Spiralia</taxon>
        <taxon>Lophotrochozoa</taxon>
        <taxon>Platyhelminthes</taxon>
        <taxon>Cestoda</taxon>
        <taxon>Eucestoda</taxon>
        <taxon>Cyclophyllidea</taxon>
        <taxon>Hymenolepididae</taxon>
        <taxon>Rodentolepis</taxon>
    </lineage>
</organism>
<feature type="coiled-coil region" evidence="1">
    <location>
        <begin position="188"/>
        <end position="215"/>
    </location>
</feature>
<reference evidence="5" key="1">
    <citation type="submission" date="2017-02" db="UniProtKB">
        <authorList>
            <consortium name="WormBaseParasite"/>
        </authorList>
    </citation>
    <scope>IDENTIFICATION</scope>
</reference>
<dbReference type="WBParaSite" id="HNAJ_0000301901-mRNA-1">
    <property type="protein sequence ID" value="HNAJ_0000301901-mRNA-1"/>
    <property type="gene ID" value="HNAJ_0000301901"/>
</dbReference>
<dbReference type="Proteomes" id="UP000278807">
    <property type="component" value="Unassembled WGS sequence"/>
</dbReference>
<name>A0A0R3T7I1_RODNA</name>
<dbReference type="PANTHER" id="PTHR32114">
    <property type="entry name" value="ABC TRANSPORTER ABCH.3"/>
    <property type="match status" value="1"/>
</dbReference>
<feature type="region of interest" description="Disordered" evidence="2">
    <location>
        <begin position="2207"/>
        <end position="2229"/>
    </location>
</feature>
<dbReference type="OrthoDB" id="18740at2759"/>
<dbReference type="STRING" id="102285.A0A0R3T7I1"/>
<dbReference type="EMBL" id="UZAE01001651">
    <property type="protein sequence ID" value="VDN98878.1"/>
    <property type="molecule type" value="Genomic_DNA"/>
</dbReference>
<feature type="coiled-coil region" evidence="1">
    <location>
        <begin position="338"/>
        <end position="365"/>
    </location>
</feature>
<proteinExistence type="predicted"/>
<evidence type="ECO:0000313" key="5">
    <source>
        <dbReference type="WBParaSite" id="HNAJ_0000301901-mRNA-1"/>
    </source>
</evidence>
<sequence>MADPLKQTKASDWPLVVRACNHALGDDVSSKLRGFVRKFGNTVEVDGCLEDVHKRLSQIRQFQQRNLPKSGNLEEITELQDRISQIKVTQRELFTQLEGRGHIWTDLQEHYKAFTHHLEQANSDILSNHPDYPSSVSLRQLKQISETIDSIRQKESSYATTLENLKSRFSSGIDSKLAEMRLLCGRLGKDVEDLLEAEEKQADEMKSKVEEAETMQTEIVRNSIILNTTFHLAKKIIEQSNEKLEGLIKSKRSRGPDDLLNEIRSLSTDLNQEGQNLVDGFSSAVKDLQRAYMEPRVAPQFLGKLTESLPECLNELSKRLDKVNLEVTAKATVMDDLCLELQKEISNLEVEIDKISDLIERSEEISSPQEIAAIQAKLKESEGIYSTAAARVKRIVSQTSKVKTSDRLQDLTSEASKMISECQNKLESLKSALKQITSQLEKLNKSISTAREAVNVNIAAIQQNVQFRLPIRKVEELKKRLETIELLEEDLAIAEGTSIMEPPILEKESLMPGIVSKFKDIQQYSDSFSTPFVEELLTKLQSQLNIYREGLLKARESLESAIEAADIWMADSEIQLKAFQSVARDLESSGRTPTLDFESSQTARMEGLQKSKDLERSWLPQQIRKVDKLMRDASTTVMGAFSLSNIDEICERMEELQNFVNSAKAGIAKATLTWEVYVSEERELKQLLPMLEDIYDQLSKDMDDIEPRYRYAPVEEAEEMLVRLQRLKNRVPVGNNLSTKVRSILSSNPSALNSSPLLNKWENLSVHRLDSLIKAIEEVIAERTGHELEIQSLQTWLEEFQHSVQQATIEAQSSSNIQTLNDNHIQLKSRLNQWEKDSLEPFSRKSGAKEKLATLDGIRNSIQCQMDQLERSIKEKANSHKIIEDRFKEFVREVDGFRAELESRNFASLKGGSEATTALEVCDGLRRSRESLKNIHETTIEALFGKLYSFECDASTVPSMSEAVQAIRKKLEGARKSLQLLDENIVSQIAAWEEVISLCKNIDGWFLEHDSKRIKKRKETNEFVAFPIEAFNKLESQRNMQRLETIAEKRFKEVDEARNRLDASGAVKEVIEQLRKKAERILEGKALLKFMLESYESRLNEKMDIDQANLSNAEKSQDRIKKLLQAISNLDNVVLDCNKEAFTLEEMNKKSEDVQALLEAEIKPLVLEDFELRVQIARGERLLQLLQTWSRERQAHERLIASERESLKVFTASLRQWLVQWNKNLEEAKATADLELGIQLTATDSSTKCHYMENMRGLLQEQQIKKGEIEEVERKRGSLNLKELEAEDSELTALIGDISSGERKANRHILELSERGARVEGLRGSLDKARDWIKSTKKRLGKFKNPRIGLNSFDEREGSLSSEDVEAVAADLRQELNHSLSLLQASMEKFDNSGGDASLLQIALTEVDKIDAEIGQLLSEVSRTKANLNSYCVHSASLDKFIQSSTESVTTNSSRLSGLLKRCLAGDRRIRSLSPLRVSTNRLMPQMERIVLELTSLDDLAWLNGSDMLVQELRFIEADIKMNAAQFQSMVDQCAVLRRDYGDDSRSTQVDHLFQQNNQLLRVCEELIDHFNNVATQCTTWNSSCQGFVNWMDKQTVSISRLEDSSMNSTPTEKTLKELKTLQTELNTGLALQQAVADETQKMTVAVSRALHSANTTSTLIPITTPRVASRQGFDFSVNYRWHSSIMCAVTTLYELTKSLPAKISEYERRLALWTEIKERKANLVKWLDATEQKVSESIQIIEDQGQCEGESVWGRQMEEMKAIEALVPSKRGELKNVETEILHSSSKSPDSALTDTFNKLNVLEARLKGHLGFMSDIQERVDDFNRMTSELESWLRQCKRRSSQMDAEQGSNMLEHCRRILHEVVIKVTSRSRQRSHTWRLSDTCQILQDLSTQKSAAATYVCSIVRQYQSLEEKFENLTKSKIPAKISDTPTMDWQYFRRLLRQIQLYLDDYSANIQGLLPTRGYDDATCKLGIAKSALYRLEDFSIQLTNSANALRGGTSQSPNHLSSTEIEQIVSSYDSSMVDTARETLARMEATIAKLRSLVDNLQKLQNDWQNYNSNVDSFRKWLHKKTLSNGRDYRGNFVEEVKKEGDRLKSLQATFLKLSGNKSQGDPELEKLQAEYRRLLMRKDPRELSQESPRGISEVSSNRSLRTEVLSDLLQTVRHMKSDVDQADRRADRSRLEWVKSDRAWRISKMAFHCHICGRPDPSKSGLDSDLANPSKAYRM</sequence>
<evidence type="ECO:0000256" key="1">
    <source>
        <dbReference type="SAM" id="Coils"/>
    </source>
</evidence>
<dbReference type="PANTHER" id="PTHR32114:SF2">
    <property type="entry name" value="ABC TRANSPORTER ABCH.3"/>
    <property type="match status" value="1"/>
</dbReference>
<protein>
    <submittedName>
        <fullName evidence="5">Coiled-coil domain-containing protein 141</fullName>
    </submittedName>
</protein>
<evidence type="ECO:0000313" key="3">
    <source>
        <dbReference type="EMBL" id="VDN98878.1"/>
    </source>
</evidence>
<keyword evidence="4" id="KW-1185">Reference proteome</keyword>
<reference evidence="3 4" key="2">
    <citation type="submission" date="2018-11" db="EMBL/GenBank/DDBJ databases">
        <authorList>
            <consortium name="Pathogen Informatics"/>
        </authorList>
    </citation>
    <scope>NUCLEOTIDE SEQUENCE [LARGE SCALE GENOMIC DNA]</scope>
</reference>
<evidence type="ECO:0000313" key="4">
    <source>
        <dbReference type="Proteomes" id="UP000278807"/>
    </source>
</evidence>
<feature type="coiled-coil region" evidence="1">
    <location>
        <begin position="419"/>
        <end position="494"/>
    </location>
</feature>
<evidence type="ECO:0000256" key="2">
    <source>
        <dbReference type="SAM" id="MobiDB-lite"/>
    </source>
</evidence>
<feature type="coiled-coil region" evidence="1">
    <location>
        <begin position="2026"/>
        <end position="2063"/>
    </location>
</feature>
<keyword evidence="1" id="KW-0175">Coiled coil</keyword>
<gene>
    <name evidence="3" type="ORF">HNAJ_LOCUS3019</name>
</gene>
<accession>A0A0R3T7I1</accession>